<reference evidence="1 2" key="1">
    <citation type="journal article" date="2016" name="Environ. Microbiol.">
        <title>Genomic resolution of a cold subsurface aquifer community provides metabolic insights for novel microbes adapted to high CO concentrations.</title>
        <authorList>
            <person name="Probst A.J."/>
            <person name="Castelle C.J."/>
            <person name="Singh A."/>
            <person name="Brown C.T."/>
            <person name="Anantharaman K."/>
            <person name="Sharon I."/>
            <person name="Hug L.A."/>
            <person name="Burstein D."/>
            <person name="Emerson J.B."/>
            <person name="Thomas B.C."/>
            <person name="Banfield J.F."/>
        </authorList>
    </citation>
    <scope>NUCLEOTIDE SEQUENCE [LARGE SCALE GENOMIC DNA]</scope>
    <source>
        <strain evidence="1">CG1_02_37_44</strain>
    </source>
</reference>
<gene>
    <name evidence="1" type="ORF">AUJ27_00780</name>
</gene>
<organism evidence="1 2">
    <name type="scientific">Candidatus Falkowbacteria bacterium CG1_02_37_44</name>
    <dbReference type="NCBI Taxonomy" id="1805146"/>
    <lineage>
        <taxon>Bacteria</taxon>
        <taxon>Candidatus Falkowiibacteriota</taxon>
    </lineage>
</organism>
<dbReference type="Proteomes" id="UP000183192">
    <property type="component" value="Unassembled WGS sequence"/>
</dbReference>
<proteinExistence type="predicted"/>
<accession>A0A1J4TC84</accession>
<sequence>MRKKIFILIVILPLILLTGCALFMNLDQLNKGRSLTPFGSGEGYYMQEKQLAINKLKEQPVIVGYQADKKTPLGYKGLVANLSEYRRYNYIINGPEKAAFYLGPGDRQIYYLIPGTYYWKIQYGDSVVSQGRLTVGAQQYSFMKENYHWYLTTEW</sequence>
<evidence type="ECO:0000313" key="2">
    <source>
        <dbReference type="Proteomes" id="UP000183192"/>
    </source>
</evidence>
<protein>
    <submittedName>
        <fullName evidence="1">Uncharacterized protein</fullName>
    </submittedName>
</protein>
<dbReference type="AlphaFoldDB" id="A0A1J4TC84"/>
<dbReference type="EMBL" id="MNUU01000013">
    <property type="protein sequence ID" value="OIO08429.1"/>
    <property type="molecule type" value="Genomic_DNA"/>
</dbReference>
<name>A0A1J4TC84_9BACT</name>
<comment type="caution">
    <text evidence="1">The sequence shown here is derived from an EMBL/GenBank/DDBJ whole genome shotgun (WGS) entry which is preliminary data.</text>
</comment>
<dbReference type="PROSITE" id="PS51257">
    <property type="entry name" value="PROKAR_LIPOPROTEIN"/>
    <property type="match status" value="1"/>
</dbReference>
<evidence type="ECO:0000313" key="1">
    <source>
        <dbReference type="EMBL" id="OIO08429.1"/>
    </source>
</evidence>